<feature type="domain" description="GHMP kinase N-terminal" evidence="13">
    <location>
        <begin position="93"/>
        <end position="181"/>
    </location>
</feature>
<dbReference type="InterPro" id="IPR036554">
    <property type="entry name" value="GHMP_kinase_C_sf"/>
</dbReference>
<feature type="domain" description="GHMP kinase C-terminal" evidence="14">
    <location>
        <begin position="286"/>
        <end position="365"/>
    </location>
</feature>
<feature type="active site" description="Proton acceptor" evidence="11">
    <location>
        <position position="173"/>
    </location>
</feature>
<dbReference type="PRINTS" id="PR00959">
    <property type="entry name" value="MEVGALKINASE"/>
</dbReference>
<evidence type="ECO:0000256" key="12">
    <source>
        <dbReference type="NCBIfam" id="TIGR00131"/>
    </source>
</evidence>
<dbReference type="InterPro" id="IPR020568">
    <property type="entry name" value="Ribosomal_Su5_D2-typ_SF"/>
</dbReference>
<gene>
    <name evidence="11 16" type="primary">galK</name>
    <name evidence="16" type="ORF">GCM10007416_02050</name>
</gene>
<evidence type="ECO:0000313" key="17">
    <source>
        <dbReference type="Proteomes" id="UP000617979"/>
    </source>
</evidence>
<evidence type="ECO:0000256" key="6">
    <source>
        <dbReference type="ARBA" id="ARBA00022777"/>
    </source>
</evidence>
<evidence type="ECO:0000313" key="16">
    <source>
        <dbReference type="EMBL" id="GGA32951.1"/>
    </source>
</evidence>
<keyword evidence="6 11" id="KW-0418">Kinase</keyword>
<keyword evidence="9 11" id="KW-0299">Galactose metabolism</keyword>
<protein>
    <recommendedName>
        <fullName evidence="11 12">Galactokinase</fullName>
        <ecNumber evidence="11 12">2.7.1.6</ecNumber>
    </recommendedName>
    <alternativeName>
        <fullName evidence="11">Galactose kinase</fullName>
    </alternativeName>
</protein>
<evidence type="ECO:0000259" key="14">
    <source>
        <dbReference type="Pfam" id="PF08544"/>
    </source>
</evidence>
<dbReference type="InterPro" id="IPR022963">
    <property type="entry name" value="Galactokinase_bac"/>
</dbReference>
<sequence length="398" mass="44500">MRVRVEAAREAFTRLYGPGEVRLFFAPGRVNLIGEHTDYTGGYVFPAALTLGTWAALRPRKDGVFRLVSTRFAKGARFTRNEVRFRREEGWANFPKGMIRELAESGARLPGADILYFGDLPPGAGLSSSASLGLVTGVALSALEDRKPTMLDLIQMVRRAENRFIGVQCGIMDPFASGMGKAGHAILLHCRRLEYHHVPLNLGDYRLLIIHTNKARDLAESKYNERRRECREGFHQLRQQLPEATDLGGVGEEAWQEAQDAVKSPRLRKRLAHVITENARVLQSEQALKAGDLHRFGELMKASHRSLRENYEVTGRELDALFDAAIQVPGCIGARMTGAGFGGCTVNLVHREAVKSFRQRVGEQYFAETGRQAVFHATAIGDGAREIREGEEREWQCW</sequence>
<evidence type="ECO:0000259" key="15">
    <source>
        <dbReference type="Pfam" id="PF10509"/>
    </source>
</evidence>
<evidence type="ECO:0000256" key="2">
    <source>
        <dbReference type="ARBA" id="ARBA00022490"/>
    </source>
</evidence>
<dbReference type="RefSeq" id="WP_188428892.1">
    <property type="nucleotide sequence ID" value="NZ_BMEX01000001.1"/>
</dbReference>
<evidence type="ECO:0000256" key="9">
    <source>
        <dbReference type="ARBA" id="ARBA00023144"/>
    </source>
</evidence>
<evidence type="ECO:0000256" key="11">
    <source>
        <dbReference type="HAMAP-Rule" id="MF_00246"/>
    </source>
</evidence>
<feature type="binding site" evidence="11">
    <location>
        <position position="223"/>
    </location>
    <ligand>
        <name>substrate</name>
    </ligand>
</feature>
<keyword evidence="2 11" id="KW-0963">Cytoplasm</keyword>
<reference evidence="17" key="1">
    <citation type="journal article" date="2019" name="Int. J. Syst. Evol. Microbiol.">
        <title>The Global Catalogue of Microorganisms (GCM) 10K type strain sequencing project: providing services to taxonomists for standard genome sequencing and annotation.</title>
        <authorList>
            <consortium name="The Broad Institute Genomics Platform"/>
            <consortium name="The Broad Institute Genome Sequencing Center for Infectious Disease"/>
            <person name="Wu L."/>
            <person name="Ma J."/>
        </authorList>
    </citation>
    <scope>NUCLEOTIDE SEQUENCE [LARGE SCALE GENOMIC DNA]</scope>
    <source>
        <strain evidence="17">CGMCC 1.12404</strain>
    </source>
</reference>
<evidence type="ECO:0000256" key="7">
    <source>
        <dbReference type="ARBA" id="ARBA00022840"/>
    </source>
</evidence>
<dbReference type="Pfam" id="PF00288">
    <property type="entry name" value="GHMP_kinases_N"/>
    <property type="match status" value="1"/>
</dbReference>
<dbReference type="SUPFAM" id="SSF54211">
    <property type="entry name" value="Ribosomal protein S5 domain 2-like"/>
    <property type="match status" value="1"/>
</dbReference>
<dbReference type="Pfam" id="PF10509">
    <property type="entry name" value="GalKase_gal_bdg"/>
    <property type="match status" value="1"/>
</dbReference>
<dbReference type="InterPro" id="IPR014721">
    <property type="entry name" value="Ribsml_uS5_D2-typ_fold_subgr"/>
</dbReference>
<dbReference type="InterPro" id="IPR013750">
    <property type="entry name" value="GHMP_kinase_C_dom"/>
</dbReference>
<dbReference type="EMBL" id="BMEX01000001">
    <property type="protein sequence ID" value="GGA32951.1"/>
    <property type="molecule type" value="Genomic_DNA"/>
</dbReference>
<dbReference type="InterPro" id="IPR000705">
    <property type="entry name" value="Galactokinase"/>
</dbReference>
<dbReference type="Proteomes" id="UP000617979">
    <property type="component" value="Unassembled WGS sequence"/>
</dbReference>
<proteinExistence type="inferred from homology"/>
<evidence type="ECO:0000256" key="1">
    <source>
        <dbReference type="ARBA" id="ARBA00006566"/>
    </source>
</evidence>
<comment type="subcellular location">
    <subcellularLocation>
        <location evidence="11">Cytoplasm</location>
    </subcellularLocation>
</comment>
<dbReference type="InterPro" id="IPR019741">
    <property type="entry name" value="Galactokinase_CS"/>
</dbReference>
<dbReference type="Pfam" id="PF08544">
    <property type="entry name" value="GHMP_kinases_C"/>
    <property type="match status" value="1"/>
</dbReference>
<feature type="binding site" evidence="11">
    <location>
        <begin position="123"/>
        <end position="129"/>
    </location>
    <ligand>
        <name>ATP</name>
        <dbReference type="ChEBI" id="CHEBI:30616"/>
    </ligand>
</feature>
<dbReference type="InterPro" id="IPR019539">
    <property type="entry name" value="GalKase_N"/>
</dbReference>
<feature type="domain" description="Galactokinase N-terminal" evidence="15">
    <location>
        <begin position="10"/>
        <end position="59"/>
    </location>
</feature>
<dbReference type="InterPro" id="IPR006206">
    <property type="entry name" value="Mevalonate/galactokinase"/>
</dbReference>
<keyword evidence="7 11" id="KW-0067">ATP-binding</keyword>
<dbReference type="NCBIfam" id="TIGR00131">
    <property type="entry name" value="gal_kin"/>
    <property type="match status" value="1"/>
</dbReference>
<keyword evidence="3 11" id="KW-0808">Transferase</keyword>
<dbReference type="HAMAP" id="MF_00246">
    <property type="entry name" value="Galactokinase"/>
    <property type="match status" value="1"/>
</dbReference>
<feature type="binding site" evidence="11">
    <location>
        <position position="129"/>
    </location>
    <ligand>
        <name>Mg(2+)</name>
        <dbReference type="ChEBI" id="CHEBI:18420"/>
    </ligand>
</feature>
<feature type="binding site" evidence="11">
    <location>
        <begin position="35"/>
        <end position="38"/>
    </location>
    <ligand>
        <name>substrate</name>
    </ligand>
</feature>
<comment type="similarity">
    <text evidence="1 11">Belongs to the GHMP kinase family. GalK subfamily.</text>
</comment>
<feature type="binding site" evidence="11">
    <location>
        <position position="69"/>
    </location>
    <ligand>
        <name>ATP</name>
        <dbReference type="ChEBI" id="CHEBI:30616"/>
    </ligand>
</feature>
<comment type="catalytic activity">
    <reaction evidence="11">
        <text>alpha-D-galactose + ATP = alpha-D-galactose 1-phosphate + ADP + H(+)</text>
        <dbReference type="Rhea" id="RHEA:13553"/>
        <dbReference type="ChEBI" id="CHEBI:15378"/>
        <dbReference type="ChEBI" id="CHEBI:28061"/>
        <dbReference type="ChEBI" id="CHEBI:30616"/>
        <dbReference type="ChEBI" id="CHEBI:58336"/>
        <dbReference type="ChEBI" id="CHEBI:456216"/>
        <dbReference type="EC" id="2.7.1.6"/>
    </reaction>
</comment>
<dbReference type="EC" id="2.7.1.6" evidence="11 12"/>
<accession>A0ABQ1FWW6</accession>
<dbReference type="PROSITE" id="PS00627">
    <property type="entry name" value="GHMP_KINASES_ATP"/>
    <property type="match status" value="1"/>
</dbReference>
<comment type="function">
    <text evidence="11">Catalyzes the transfer of the gamma-phosphate of ATP to D-galactose to form alpha-D-galactose-1-phosphate (Gal-1-P).</text>
</comment>
<dbReference type="InterPro" id="IPR006203">
    <property type="entry name" value="GHMP_knse_ATP-bd_CS"/>
</dbReference>
<evidence type="ECO:0000256" key="8">
    <source>
        <dbReference type="ARBA" id="ARBA00022842"/>
    </source>
</evidence>
<dbReference type="Gene3D" id="3.30.230.10">
    <property type="match status" value="1"/>
</dbReference>
<keyword evidence="5 11" id="KW-0547">Nucleotide-binding</keyword>
<dbReference type="InterPro" id="IPR006204">
    <property type="entry name" value="GHMP_kinase_N_dom"/>
</dbReference>
<dbReference type="SUPFAM" id="SSF55060">
    <property type="entry name" value="GHMP Kinase, C-terminal domain"/>
    <property type="match status" value="1"/>
</dbReference>
<organism evidence="16 17">
    <name type="scientific">Kroppenstedtia guangzhouensis</name>
    <dbReference type="NCBI Taxonomy" id="1274356"/>
    <lineage>
        <taxon>Bacteria</taxon>
        <taxon>Bacillati</taxon>
        <taxon>Bacillota</taxon>
        <taxon>Bacilli</taxon>
        <taxon>Bacillales</taxon>
        <taxon>Thermoactinomycetaceae</taxon>
        <taxon>Kroppenstedtia</taxon>
    </lineage>
</organism>
<dbReference type="PANTHER" id="PTHR10457">
    <property type="entry name" value="MEVALONATE KINASE/GALACTOKINASE"/>
    <property type="match status" value="1"/>
</dbReference>
<comment type="pathway">
    <text evidence="11">Carbohydrate metabolism; galactose metabolism.</text>
</comment>
<evidence type="ECO:0000256" key="3">
    <source>
        <dbReference type="ARBA" id="ARBA00022679"/>
    </source>
</evidence>
<feature type="binding site" evidence="11">
    <location>
        <position position="161"/>
    </location>
    <ligand>
        <name>Mg(2+)</name>
        <dbReference type="ChEBI" id="CHEBI:18420"/>
    </ligand>
</feature>
<evidence type="ECO:0000256" key="5">
    <source>
        <dbReference type="ARBA" id="ARBA00022741"/>
    </source>
</evidence>
<comment type="caution">
    <text evidence="16">The sequence shown here is derived from an EMBL/GenBank/DDBJ whole genome shotgun (WGS) entry which is preliminary data.</text>
</comment>
<dbReference type="Gene3D" id="3.30.70.890">
    <property type="entry name" value="GHMP kinase, C-terminal domain"/>
    <property type="match status" value="1"/>
</dbReference>
<feature type="site" description="Transition state stabilizer" evidence="11">
    <location>
        <position position="29"/>
    </location>
</feature>
<keyword evidence="10 11" id="KW-0119">Carbohydrate metabolism</keyword>
<evidence type="ECO:0000256" key="10">
    <source>
        <dbReference type="ARBA" id="ARBA00023277"/>
    </source>
</evidence>
<dbReference type="PANTHER" id="PTHR10457:SF7">
    <property type="entry name" value="GALACTOKINASE-RELATED"/>
    <property type="match status" value="1"/>
</dbReference>
<evidence type="ECO:0000259" key="13">
    <source>
        <dbReference type="Pfam" id="PF00288"/>
    </source>
</evidence>
<keyword evidence="8 11" id="KW-0460">Magnesium</keyword>
<dbReference type="NCBIfam" id="NF003705">
    <property type="entry name" value="PRK05322.1"/>
    <property type="match status" value="1"/>
</dbReference>
<name>A0ABQ1FWW6_9BACL</name>
<keyword evidence="17" id="KW-1185">Reference proteome</keyword>
<evidence type="ECO:0000256" key="4">
    <source>
        <dbReference type="ARBA" id="ARBA00022723"/>
    </source>
</evidence>
<dbReference type="PROSITE" id="PS00106">
    <property type="entry name" value="GALACTOKINASE"/>
    <property type="match status" value="1"/>
</dbReference>
<keyword evidence="4 11" id="KW-0479">Metal-binding</keyword>
<dbReference type="PIRSF" id="PIRSF000530">
    <property type="entry name" value="Galactokinase"/>
    <property type="match status" value="1"/>
</dbReference>
<dbReference type="PRINTS" id="PR00473">
    <property type="entry name" value="GALCTOKINASE"/>
</dbReference>